<evidence type="ECO:0000313" key="2">
    <source>
        <dbReference type="Proteomes" id="UP000030661"/>
    </source>
</evidence>
<keyword evidence="2" id="KW-1185">Reference proteome</keyword>
<reference evidence="1" key="1">
    <citation type="journal article" date="2015" name="PeerJ">
        <title>First genomic representation of candidate bacterial phylum KSB3 points to enhanced environmental sensing as a trigger of wastewater bulking.</title>
        <authorList>
            <person name="Sekiguchi Y."/>
            <person name="Ohashi A."/>
            <person name="Parks D.H."/>
            <person name="Yamauchi T."/>
            <person name="Tyson G.W."/>
            <person name="Hugenholtz P."/>
        </authorList>
    </citation>
    <scope>NUCLEOTIDE SEQUENCE [LARGE SCALE GENOMIC DNA]</scope>
</reference>
<protein>
    <submittedName>
        <fullName evidence="1">Uncharacterized protein</fullName>
    </submittedName>
</protein>
<gene>
    <name evidence="1" type="ORF">U27_06710</name>
</gene>
<dbReference type="STRING" id="1499967.U27_06710"/>
<sequence length="46" mass="5810">MEHTLDHWMYDEQKHCGVDYSNKKLAEHYDQQHQQFRNYELTLRSR</sequence>
<dbReference type="AlphaFoldDB" id="A0A081C570"/>
<dbReference type="HOGENOM" id="CLU_3180551_0_0_0"/>
<proteinExistence type="predicted"/>
<evidence type="ECO:0000313" key="1">
    <source>
        <dbReference type="EMBL" id="GAK59725.1"/>
    </source>
</evidence>
<organism evidence="1">
    <name type="scientific">Vecturithrix granuli</name>
    <dbReference type="NCBI Taxonomy" id="1499967"/>
    <lineage>
        <taxon>Bacteria</taxon>
        <taxon>Candidatus Moduliflexota</taxon>
        <taxon>Candidatus Vecturitrichia</taxon>
        <taxon>Candidatus Vecturitrichales</taxon>
        <taxon>Candidatus Vecturitrichaceae</taxon>
        <taxon>Candidatus Vecturithrix</taxon>
    </lineage>
</organism>
<accession>A0A081C570</accession>
<dbReference type="Proteomes" id="UP000030661">
    <property type="component" value="Unassembled WGS sequence"/>
</dbReference>
<name>A0A081C570_VECG1</name>
<dbReference type="EMBL" id="DF820470">
    <property type="protein sequence ID" value="GAK59725.1"/>
    <property type="molecule type" value="Genomic_DNA"/>
</dbReference>